<name>A0A4R0PB18_9HYPH</name>
<protein>
    <submittedName>
        <fullName evidence="2">Uncharacterized protein</fullName>
    </submittedName>
</protein>
<comment type="caution">
    <text evidence="2">The sequence shown here is derived from an EMBL/GenBank/DDBJ whole genome shotgun (WGS) entry which is preliminary data.</text>
</comment>
<proteinExistence type="predicted"/>
<keyword evidence="3" id="KW-1185">Reference proteome</keyword>
<keyword evidence="1" id="KW-0812">Transmembrane</keyword>
<keyword evidence="1" id="KW-1133">Transmembrane helix</keyword>
<dbReference type="OrthoDB" id="8116156at2"/>
<feature type="transmembrane region" description="Helical" evidence="1">
    <location>
        <begin position="40"/>
        <end position="57"/>
    </location>
</feature>
<dbReference type="RefSeq" id="WP_131570112.1">
    <property type="nucleotide sequence ID" value="NZ_JAINFK010000005.1"/>
</dbReference>
<gene>
    <name evidence="2" type="ORF">E0D97_14280</name>
</gene>
<reference evidence="2 3" key="1">
    <citation type="journal article" date="2015" name="Antonie Van Leeuwenhoek">
        <title>Oricola cellulosilytica gen. nov., sp. nov., a cellulose-degrading bacterium of the family Phyllobacteriaceae isolated from surface seashore water, and emended descriptions of Mesorhizobium loti and Phyllobacterium myrsinacearum.</title>
        <authorList>
            <person name="Hameed A."/>
            <person name="Shahina M."/>
            <person name="Lai W.A."/>
            <person name="Lin S.Y."/>
            <person name="Young L.S."/>
            <person name="Liu Y.C."/>
            <person name="Hsu Y.H."/>
            <person name="Young C.C."/>
        </authorList>
    </citation>
    <scope>NUCLEOTIDE SEQUENCE [LARGE SCALE GENOMIC DNA]</scope>
    <source>
        <strain evidence="2 3">KCTC 52183</strain>
    </source>
</reference>
<evidence type="ECO:0000313" key="3">
    <source>
        <dbReference type="Proteomes" id="UP000291301"/>
    </source>
</evidence>
<dbReference type="EMBL" id="SJST01000006">
    <property type="protein sequence ID" value="TCD13168.1"/>
    <property type="molecule type" value="Genomic_DNA"/>
</dbReference>
<evidence type="ECO:0000256" key="1">
    <source>
        <dbReference type="SAM" id="Phobius"/>
    </source>
</evidence>
<dbReference type="AlphaFoldDB" id="A0A4R0PB18"/>
<feature type="transmembrane region" description="Helical" evidence="1">
    <location>
        <begin position="7"/>
        <end position="28"/>
    </location>
</feature>
<organism evidence="2 3">
    <name type="scientific">Oricola cellulosilytica</name>
    <dbReference type="NCBI Taxonomy" id="1429082"/>
    <lineage>
        <taxon>Bacteria</taxon>
        <taxon>Pseudomonadati</taxon>
        <taxon>Pseudomonadota</taxon>
        <taxon>Alphaproteobacteria</taxon>
        <taxon>Hyphomicrobiales</taxon>
        <taxon>Ahrensiaceae</taxon>
        <taxon>Oricola</taxon>
    </lineage>
</organism>
<evidence type="ECO:0000313" key="2">
    <source>
        <dbReference type="EMBL" id="TCD13168.1"/>
    </source>
</evidence>
<sequence>MKLGEKLAFVVASILFAIFLTNVILGAARFGVVLSDVGEMLALFGACIFFVIAVLGLERRQRESGRTISNQGGDT</sequence>
<keyword evidence="1" id="KW-0472">Membrane</keyword>
<accession>A0A4R0PB18</accession>
<dbReference type="Proteomes" id="UP000291301">
    <property type="component" value="Unassembled WGS sequence"/>
</dbReference>